<keyword evidence="3 7" id="KW-1134">Transmembrane beta strand</keyword>
<dbReference type="NCBIfam" id="TIGR04057">
    <property type="entry name" value="SusC_RagA_signa"/>
    <property type="match status" value="1"/>
</dbReference>
<dbReference type="AlphaFoldDB" id="A0A1N7A007"/>
<comment type="similarity">
    <text evidence="7">Belongs to the TonB-dependent receptor family.</text>
</comment>
<evidence type="ECO:0000256" key="7">
    <source>
        <dbReference type="PROSITE-ProRule" id="PRU01360"/>
    </source>
</evidence>
<dbReference type="NCBIfam" id="TIGR04056">
    <property type="entry name" value="OMP_RagA_SusC"/>
    <property type="match status" value="1"/>
</dbReference>
<keyword evidence="6 7" id="KW-0998">Cell outer membrane</keyword>
<gene>
    <name evidence="10" type="ORF">SAMN05421797_11039</name>
</gene>
<dbReference type="RefSeq" id="WP_076550884.1">
    <property type="nucleotide sequence ID" value="NZ_FTMA01000010.1"/>
</dbReference>
<evidence type="ECO:0000256" key="8">
    <source>
        <dbReference type="SAM" id="Phobius"/>
    </source>
</evidence>
<dbReference type="InterPro" id="IPR008969">
    <property type="entry name" value="CarboxyPept-like_regulatory"/>
</dbReference>
<dbReference type="EMBL" id="FTMA01000010">
    <property type="protein sequence ID" value="SIR32349.1"/>
    <property type="molecule type" value="Genomic_DNA"/>
</dbReference>
<accession>A0A1N7A007</accession>
<dbReference type="InterPro" id="IPR039426">
    <property type="entry name" value="TonB-dep_rcpt-like"/>
</dbReference>
<dbReference type="STRING" id="228959.SAMN05421797_11039"/>
<keyword evidence="11" id="KW-1185">Reference proteome</keyword>
<dbReference type="OrthoDB" id="9768177at2"/>
<evidence type="ECO:0000256" key="2">
    <source>
        <dbReference type="ARBA" id="ARBA00022448"/>
    </source>
</evidence>
<dbReference type="Gene3D" id="2.40.170.20">
    <property type="entry name" value="TonB-dependent receptor, beta-barrel domain"/>
    <property type="match status" value="1"/>
</dbReference>
<dbReference type="SUPFAM" id="SSF56935">
    <property type="entry name" value="Porins"/>
    <property type="match status" value="1"/>
</dbReference>
<dbReference type="Pfam" id="PF07715">
    <property type="entry name" value="Plug"/>
    <property type="match status" value="1"/>
</dbReference>
<evidence type="ECO:0000256" key="5">
    <source>
        <dbReference type="ARBA" id="ARBA00023136"/>
    </source>
</evidence>
<dbReference type="InterPro" id="IPR023996">
    <property type="entry name" value="TonB-dep_OMP_SusC/RagA"/>
</dbReference>
<dbReference type="InterPro" id="IPR036942">
    <property type="entry name" value="Beta-barrel_TonB_sf"/>
</dbReference>
<evidence type="ECO:0000256" key="4">
    <source>
        <dbReference type="ARBA" id="ARBA00022692"/>
    </source>
</evidence>
<feature type="transmembrane region" description="Helical" evidence="8">
    <location>
        <begin position="12"/>
        <end position="32"/>
    </location>
</feature>
<evidence type="ECO:0000313" key="10">
    <source>
        <dbReference type="EMBL" id="SIR32349.1"/>
    </source>
</evidence>
<evidence type="ECO:0000256" key="6">
    <source>
        <dbReference type="ARBA" id="ARBA00023237"/>
    </source>
</evidence>
<name>A0A1N7A007_9FLAO</name>
<keyword evidence="8" id="KW-1133">Transmembrane helix</keyword>
<dbReference type="Gene3D" id="2.60.40.1120">
    <property type="entry name" value="Carboxypeptidase-like, regulatory domain"/>
    <property type="match status" value="1"/>
</dbReference>
<dbReference type="InterPro" id="IPR012910">
    <property type="entry name" value="Plug_dom"/>
</dbReference>
<dbReference type="InterPro" id="IPR023997">
    <property type="entry name" value="TonB-dep_OMP_SusC/RagA_CS"/>
</dbReference>
<evidence type="ECO:0000313" key="11">
    <source>
        <dbReference type="Proteomes" id="UP000186953"/>
    </source>
</evidence>
<sequence length="1065" mass="117658">MKLKNLEWHNAVCIASLKVFSLVLLAFTSFSMRGTPTSTNHRTMKTVQQTITGTITDDAGAPLPGVNVLVVGTNRGVQSDFDGNYSITATNGDILRFSYLGLKTSDIEVGIVNIINVTLQEDINSLEEVVVVGYNSIIKKKITGSVATIKTEELNEIPATTLGGAIAGRLAGVNISSSGGRPGRSANINVRGATTGAFGGGTAPLYVIDGIVLNKEQFDALDVNEVQSISVLKDAASTSAYGARASNGVILVTTKTGKGKPKINFTSTIGTTEPTKVPEFNSAYNHALLTNSGLRWNKVDPSDAGYITTSELDYLKASSNEGFLKDFEKTPILKRYTASISGSTDRVSYFLSGSKIDESAAFDNLTYDRTNFRAKVGVDVTDNLNVSMNINTSRNDDYGFYWSYNYGDEDYGDFYRTVARSGYWGPSTKNGLYVANYNGWNAGNLINNGAGYQTRDNKILNTRLKIDYNITAIEGLSAGMSYNSNIKRDQDFLFRKPLVDYTFATDPNNRFLLTDEIVGTRVRNDSGADSNSVYESTNEVDSNQFNLQLNYSNTFGNHDLSLFAIYEQFESKYKGFGATGRQVPTELVPTLNATASDDERAFGSKGEDGRQSVIGGLNYSYKEKYLLSSTFRYDGSVRFAEGRRFGFFPSVSLGWIVSQENFFKNNLGFLDFFKIRYSIGQTGNDNVGVGFPYVQKYNLGTGAVFGEDIASSSVNIGAQPQPFITWEKQTSYNFGLDFKTLKNKLATSIDIFKNKKRDLFGSRQLFIPESSGLSLNPENYGGIDISGFEVLTSYNTRINKDFDVEAGFNMGYSKAIYAEIDDPESTLPRFIRKGNRLDRIRTYVSDGIIRNQEQLDALIATGFTQFGRAPKIGELLMRDVRGNRTEDPNQNTPDGIVDGNDLEYIKGSHSSAPINYGIRFSIKYKNFRVQAFAQGFANYQRFIPQSGRFTLSGIGQSSWTHWNDSWTPENENASFPVFGGDSGWQQRESTFFLNDADFLRMKNLNVSYDLSKDVLNKIGVSNLSLFINTTNLFMIYSKIKSFDPETSGRGIPVNKTYSLGLNITL</sequence>
<protein>
    <submittedName>
        <fullName evidence="10">TonB-linked outer membrane protein, SusC/RagA family</fullName>
    </submittedName>
</protein>
<dbReference type="PROSITE" id="PS52016">
    <property type="entry name" value="TONB_DEPENDENT_REC_3"/>
    <property type="match status" value="1"/>
</dbReference>
<proteinExistence type="inferred from homology"/>
<feature type="domain" description="TonB-dependent receptor plug" evidence="9">
    <location>
        <begin position="139"/>
        <end position="249"/>
    </location>
</feature>
<keyword evidence="2 7" id="KW-0813">Transport</keyword>
<comment type="subcellular location">
    <subcellularLocation>
        <location evidence="1 7">Cell outer membrane</location>
        <topology evidence="1 7">Multi-pass membrane protein</topology>
    </subcellularLocation>
</comment>
<dbReference type="GO" id="GO:0009279">
    <property type="term" value="C:cell outer membrane"/>
    <property type="evidence" value="ECO:0007669"/>
    <property type="project" value="UniProtKB-SubCell"/>
</dbReference>
<keyword evidence="5 7" id="KW-0472">Membrane</keyword>
<evidence type="ECO:0000259" key="9">
    <source>
        <dbReference type="Pfam" id="PF07715"/>
    </source>
</evidence>
<dbReference type="SUPFAM" id="SSF49464">
    <property type="entry name" value="Carboxypeptidase regulatory domain-like"/>
    <property type="match status" value="1"/>
</dbReference>
<dbReference type="Proteomes" id="UP000186953">
    <property type="component" value="Unassembled WGS sequence"/>
</dbReference>
<dbReference type="InterPro" id="IPR037066">
    <property type="entry name" value="Plug_dom_sf"/>
</dbReference>
<evidence type="ECO:0000256" key="1">
    <source>
        <dbReference type="ARBA" id="ARBA00004571"/>
    </source>
</evidence>
<reference evidence="11" key="1">
    <citation type="submission" date="2017-01" db="EMBL/GenBank/DDBJ databases">
        <authorList>
            <person name="Varghese N."/>
            <person name="Submissions S."/>
        </authorList>
    </citation>
    <scope>NUCLEOTIDE SEQUENCE [LARGE SCALE GENOMIC DNA]</scope>
    <source>
        <strain evidence="11">DSM 15366</strain>
    </source>
</reference>
<organism evidence="10 11">
    <name type="scientific">Maribacter ulvicola</name>
    <dbReference type="NCBI Taxonomy" id="228959"/>
    <lineage>
        <taxon>Bacteria</taxon>
        <taxon>Pseudomonadati</taxon>
        <taxon>Bacteroidota</taxon>
        <taxon>Flavobacteriia</taxon>
        <taxon>Flavobacteriales</taxon>
        <taxon>Flavobacteriaceae</taxon>
        <taxon>Maribacter</taxon>
    </lineage>
</organism>
<keyword evidence="4 7" id="KW-0812">Transmembrane</keyword>
<dbReference type="Gene3D" id="2.170.130.10">
    <property type="entry name" value="TonB-dependent receptor, plug domain"/>
    <property type="match status" value="1"/>
</dbReference>
<evidence type="ECO:0000256" key="3">
    <source>
        <dbReference type="ARBA" id="ARBA00022452"/>
    </source>
</evidence>
<dbReference type="Pfam" id="PF13715">
    <property type="entry name" value="CarbopepD_reg_2"/>
    <property type="match status" value="1"/>
</dbReference>